<accession>A0A644Z963</accession>
<evidence type="ECO:0000259" key="1">
    <source>
        <dbReference type="Pfam" id="PF05670"/>
    </source>
</evidence>
<dbReference type="InterPro" id="IPR051608">
    <property type="entry name" value="RQC_Subunit_NEMF"/>
</dbReference>
<organism evidence="2">
    <name type="scientific">bioreactor metagenome</name>
    <dbReference type="NCBI Taxonomy" id="1076179"/>
    <lineage>
        <taxon>unclassified sequences</taxon>
        <taxon>metagenomes</taxon>
        <taxon>ecological metagenomes</taxon>
    </lineage>
</organism>
<dbReference type="GO" id="GO:0000049">
    <property type="term" value="F:tRNA binding"/>
    <property type="evidence" value="ECO:0007669"/>
    <property type="project" value="TreeGrafter"/>
</dbReference>
<dbReference type="PANTHER" id="PTHR15239:SF6">
    <property type="entry name" value="RIBOSOME QUALITY CONTROL COMPLEX SUBUNIT NEMF"/>
    <property type="match status" value="1"/>
</dbReference>
<dbReference type="Pfam" id="PF05670">
    <property type="entry name" value="NFACT-R_1"/>
    <property type="match status" value="1"/>
</dbReference>
<comment type="caution">
    <text evidence="2">The sequence shown here is derived from an EMBL/GenBank/DDBJ whole genome shotgun (WGS) entry which is preliminary data.</text>
</comment>
<sequence length="356" mass="39989">MADELTCEQKITLYHTVSGMFMGDGAAPYLIEDGEGVPVDFTFTDVCQYEGRYAVRPLESYSKLLDDYYLLKDRATRAKQRTATLSKLVKGSIERISKKLSHQELELEEFSNRDRWRVFGELLQASLHEIPRGAPFAELMNYYEEGSPLIKIPLDVKKSPAANAQLYFKKYQKAKNGEKILKEQMEKGAEELQYLATVQIALLEAQNERDIAEIRDELTDEGYLVKPKQKGSAKPQKRPSGDPLRFVSKDGFVMLVGKNNRQNDRLIATHEKDDWWLHVLGSAGSHVIVEANGLEVPDSTLEEAAILAALHSKMADEKSVPVTYTKLKSVKKPAGAKPGFVIYQASKTAYVTPKKG</sequence>
<protein>
    <recommendedName>
        <fullName evidence="1">NFACT RNA-binding domain-containing protein</fullName>
    </recommendedName>
</protein>
<dbReference type="PANTHER" id="PTHR15239">
    <property type="entry name" value="NUCLEAR EXPORT MEDIATOR FACTOR NEMF"/>
    <property type="match status" value="1"/>
</dbReference>
<gene>
    <name evidence="2" type="primary">yloA_12</name>
    <name evidence="2" type="ORF">SDC9_84047</name>
</gene>
<dbReference type="InterPro" id="IPR008532">
    <property type="entry name" value="NFACT_RNA-bd"/>
</dbReference>
<reference evidence="2" key="1">
    <citation type="submission" date="2019-08" db="EMBL/GenBank/DDBJ databases">
        <authorList>
            <person name="Kucharzyk K."/>
            <person name="Murdoch R.W."/>
            <person name="Higgins S."/>
            <person name="Loffler F."/>
        </authorList>
    </citation>
    <scope>NUCLEOTIDE SEQUENCE</scope>
</reference>
<evidence type="ECO:0000313" key="2">
    <source>
        <dbReference type="EMBL" id="MPM37430.1"/>
    </source>
</evidence>
<dbReference type="GO" id="GO:0043023">
    <property type="term" value="F:ribosomal large subunit binding"/>
    <property type="evidence" value="ECO:0007669"/>
    <property type="project" value="TreeGrafter"/>
</dbReference>
<dbReference type="AlphaFoldDB" id="A0A644Z963"/>
<dbReference type="GO" id="GO:1990112">
    <property type="term" value="C:RQC complex"/>
    <property type="evidence" value="ECO:0007669"/>
    <property type="project" value="TreeGrafter"/>
</dbReference>
<dbReference type="Pfam" id="PF05833">
    <property type="entry name" value="NFACT_N"/>
    <property type="match status" value="1"/>
</dbReference>
<feature type="domain" description="NFACT RNA-binding" evidence="1">
    <location>
        <begin position="245"/>
        <end position="335"/>
    </location>
</feature>
<name>A0A644Z963_9ZZZZ</name>
<dbReference type="EMBL" id="VSSQ01007942">
    <property type="protein sequence ID" value="MPM37430.1"/>
    <property type="molecule type" value="Genomic_DNA"/>
</dbReference>
<proteinExistence type="predicted"/>
<dbReference type="GO" id="GO:0072344">
    <property type="term" value="P:rescue of stalled ribosome"/>
    <property type="evidence" value="ECO:0007669"/>
    <property type="project" value="TreeGrafter"/>
</dbReference>